<comment type="caution">
    <text evidence="3">The sequence shown here is derived from an EMBL/GenBank/DDBJ whole genome shotgun (WGS) entry which is preliminary data.</text>
</comment>
<dbReference type="Proteomes" id="UP000617426">
    <property type="component" value="Unassembled WGS sequence"/>
</dbReference>
<protein>
    <recommendedName>
        <fullName evidence="2">TNT domain-containing protein</fullName>
    </recommendedName>
</protein>
<proteinExistence type="predicted"/>
<reference evidence="3" key="1">
    <citation type="submission" date="2020-08" db="EMBL/GenBank/DDBJ databases">
        <title>Sequencing the genomes of 1000 actinobacteria strains.</title>
        <authorList>
            <person name="Klenk H.-P."/>
        </authorList>
    </citation>
    <scope>NUCLEOTIDE SEQUENCE</scope>
    <source>
        <strain evidence="3">DSM 10695</strain>
    </source>
</reference>
<feature type="compositionally biased region" description="Basic and acidic residues" evidence="1">
    <location>
        <begin position="1"/>
        <end position="17"/>
    </location>
</feature>
<sequence>MSDLLKTHEATRSKGEQMSHSTPNVGLIRWPGDDHDHLMGMLRRTIEEFSSLSDYVARYGPHVDRIGEPTGKYFCHLPANGNPCSFESRSLDPFSLHSSYYQYTIDSLPESVHIRTGITAPWHGFEGGARGVQFIWGNIPLTAIECIELGILAGKVRA</sequence>
<dbReference type="AlphaFoldDB" id="A0A923E074"/>
<dbReference type="InterPro" id="IPR025331">
    <property type="entry name" value="TNT"/>
</dbReference>
<dbReference type="GO" id="GO:0050135">
    <property type="term" value="F:NADP+ nucleosidase activity"/>
    <property type="evidence" value="ECO:0007669"/>
    <property type="project" value="InterPro"/>
</dbReference>
<gene>
    <name evidence="3" type="ORF">HD592_000054</name>
</gene>
<evidence type="ECO:0000259" key="2">
    <source>
        <dbReference type="Pfam" id="PF14021"/>
    </source>
</evidence>
<dbReference type="EMBL" id="JACHMK010000001">
    <property type="protein sequence ID" value="MBB6333489.1"/>
    <property type="molecule type" value="Genomic_DNA"/>
</dbReference>
<feature type="region of interest" description="Disordered" evidence="1">
    <location>
        <begin position="1"/>
        <end position="26"/>
    </location>
</feature>
<evidence type="ECO:0000256" key="1">
    <source>
        <dbReference type="SAM" id="MobiDB-lite"/>
    </source>
</evidence>
<keyword evidence="4" id="KW-1185">Reference proteome</keyword>
<feature type="domain" description="TNT" evidence="2">
    <location>
        <begin position="59"/>
        <end position="134"/>
    </location>
</feature>
<evidence type="ECO:0000313" key="4">
    <source>
        <dbReference type="Proteomes" id="UP000617426"/>
    </source>
</evidence>
<dbReference type="RefSeq" id="WP_246429949.1">
    <property type="nucleotide sequence ID" value="NZ_JACHMK010000001.1"/>
</dbReference>
<evidence type="ECO:0000313" key="3">
    <source>
        <dbReference type="EMBL" id="MBB6333489.1"/>
    </source>
</evidence>
<name>A0A923E074_9ACTO</name>
<dbReference type="Pfam" id="PF14021">
    <property type="entry name" value="TNT"/>
    <property type="match status" value="1"/>
</dbReference>
<accession>A0A923E074</accession>
<organism evidence="3 4">
    <name type="scientific">Schaalia hyovaginalis</name>
    <dbReference type="NCBI Taxonomy" id="29316"/>
    <lineage>
        <taxon>Bacteria</taxon>
        <taxon>Bacillati</taxon>
        <taxon>Actinomycetota</taxon>
        <taxon>Actinomycetes</taxon>
        <taxon>Actinomycetales</taxon>
        <taxon>Actinomycetaceae</taxon>
        <taxon>Schaalia</taxon>
    </lineage>
</organism>